<evidence type="ECO:0000313" key="4">
    <source>
        <dbReference type="Proteomes" id="UP000241868"/>
    </source>
</evidence>
<protein>
    <recommendedName>
        <fullName evidence="2">Polyvalent protein metallopeptidase domain-containing protein</fullName>
    </recommendedName>
</protein>
<dbReference type="AlphaFoldDB" id="A0A2P7U139"/>
<sequence>MRAEISSLMLTRELGLPHNPDRHAAYAGSWIKVLQEDPTEIMKASRDAQKIKNFVLAFGQAIDKQQEKETAPDTAKQNQDELKHALIKGLYDKQTETLTPKEQQQRKLLEQTLETAVQGLSPEYQQAARTRFYEDQIKQVAQAQNQKPAPEQSELFFGR</sequence>
<reference evidence="3 4" key="1">
    <citation type="submission" date="2018-03" db="EMBL/GenBank/DDBJ databases">
        <title>Neisseria weixii sp. nov., isolated from the intestinal contents of Tibetan Plateau pika (Ochotona curzoniae) in Yushu, Qinghai Province, China.</title>
        <authorList>
            <person name="Gui Z."/>
        </authorList>
    </citation>
    <scope>NUCLEOTIDE SEQUENCE [LARGE SCALE GENOMIC DNA]</scope>
    <source>
        <strain evidence="3 4">ATCC 51483</strain>
    </source>
</reference>
<dbReference type="InterPro" id="IPR041459">
    <property type="entry name" value="MPTase-PolyVal"/>
</dbReference>
<keyword evidence="4" id="KW-1185">Reference proteome</keyword>
<dbReference type="Pfam" id="PF18818">
    <property type="entry name" value="MPTase-PolyVal"/>
    <property type="match status" value="1"/>
</dbReference>
<feature type="region of interest" description="Disordered" evidence="1">
    <location>
        <begin position="139"/>
        <end position="159"/>
    </location>
</feature>
<dbReference type="OrthoDB" id="9792687at2"/>
<proteinExistence type="predicted"/>
<accession>A0A2P7U139</accession>
<feature type="domain" description="Polyvalent protein metallopeptidase" evidence="2">
    <location>
        <begin position="1"/>
        <end position="46"/>
    </location>
</feature>
<evidence type="ECO:0000313" key="3">
    <source>
        <dbReference type="EMBL" id="PSJ80655.1"/>
    </source>
</evidence>
<dbReference type="EMBL" id="PXYY01000021">
    <property type="protein sequence ID" value="PSJ80655.1"/>
    <property type="molecule type" value="Genomic_DNA"/>
</dbReference>
<evidence type="ECO:0000259" key="2">
    <source>
        <dbReference type="Pfam" id="PF18818"/>
    </source>
</evidence>
<gene>
    <name evidence="3" type="ORF">C7N83_05075</name>
</gene>
<evidence type="ECO:0000256" key="1">
    <source>
        <dbReference type="SAM" id="MobiDB-lite"/>
    </source>
</evidence>
<comment type="caution">
    <text evidence="3">The sequence shown here is derived from an EMBL/GenBank/DDBJ whole genome shotgun (WGS) entry which is preliminary data.</text>
</comment>
<dbReference type="Proteomes" id="UP000241868">
    <property type="component" value="Unassembled WGS sequence"/>
</dbReference>
<organism evidence="3 4">
    <name type="scientific">Neisseria iguanae</name>
    <dbReference type="NCBI Taxonomy" id="90242"/>
    <lineage>
        <taxon>Bacteria</taxon>
        <taxon>Pseudomonadati</taxon>
        <taxon>Pseudomonadota</taxon>
        <taxon>Betaproteobacteria</taxon>
        <taxon>Neisseriales</taxon>
        <taxon>Neisseriaceae</taxon>
        <taxon>Neisseria</taxon>
    </lineage>
</organism>
<name>A0A2P7U139_9NEIS</name>